<organism evidence="1 2">
    <name type="scientific">Merluccius polli</name>
    <name type="common">Benguela hake</name>
    <name type="synonym">Merluccius cadenati</name>
    <dbReference type="NCBI Taxonomy" id="89951"/>
    <lineage>
        <taxon>Eukaryota</taxon>
        <taxon>Metazoa</taxon>
        <taxon>Chordata</taxon>
        <taxon>Craniata</taxon>
        <taxon>Vertebrata</taxon>
        <taxon>Euteleostomi</taxon>
        <taxon>Actinopterygii</taxon>
        <taxon>Neopterygii</taxon>
        <taxon>Teleostei</taxon>
        <taxon>Neoteleostei</taxon>
        <taxon>Acanthomorphata</taxon>
        <taxon>Zeiogadaria</taxon>
        <taxon>Gadariae</taxon>
        <taxon>Gadiformes</taxon>
        <taxon>Gadoidei</taxon>
        <taxon>Merlucciidae</taxon>
        <taxon>Merluccius</taxon>
    </lineage>
</organism>
<sequence length="245" mass="26928">MKGSSFGTQPVGCTDEEVKLFSLLANVERWRGSKVPDKVGTLRLKQAVTLEPMEEHLVWARLKGVQNISAGSAVVIEPTQARSRPRNILVGRTVAILRNDGWLPVKIVNPLPRPLVLRRNTKVADAFPCMALEDFDSGGLVASASQAHALQQQLLKITLLSRQPFVKPSALHRLTRIPYKELLDEAAGVRAQIVQDAFRWSNHPCEGDLESHFQMSETKKADLAGIRTSKPRALVATIPSVFGAS</sequence>
<reference evidence="1" key="1">
    <citation type="journal article" date="2023" name="Front. Mar. Sci.">
        <title>A new Merluccius polli reference genome to investigate the effects of global change in West African waters.</title>
        <authorList>
            <person name="Mateo J.L."/>
            <person name="Blanco-Fernandez C."/>
            <person name="Garcia-Vazquez E."/>
            <person name="Machado-Schiaffino G."/>
        </authorList>
    </citation>
    <scope>NUCLEOTIDE SEQUENCE</scope>
    <source>
        <strain evidence="1">C29</strain>
        <tissue evidence="1">Fin</tissue>
    </source>
</reference>
<keyword evidence="2" id="KW-1185">Reference proteome</keyword>
<accession>A0AA47NSM9</accession>
<comment type="caution">
    <text evidence="1">The sequence shown here is derived from an EMBL/GenBank/DDBJ whole genome shotgun (WGS) entry which is preliminary data.</text>
</comment>
<gene>
    <name evidence="1" type="ORF">N1851_028205</name>
</gene>
<name>A0AA47NSM9_MERPO</name>
<evidence type="ECO:0000313" key="1">
    <source>
        <dbReference type="EMBL" id="KAK0135920.1"/>
    </source>
</evidence>
<dbReference type="EMBL" id="JAOPHQ010005377">
    <property type="protein sequence ID" value="KAK0135920.1"/>
    <property type="molecule type" value="Genomic_DNA"/>
</dbReference>
<evidence type="ECO:0000313" key="2">
    <source>
        <dbReference type="Proteomes" id="UP001174136"/>
    </source>
</evidence>
<dbReference type="AlphaFoldDB" id="A0AA47NSM9"/>
<proteinExistence type="predicted"/>
<dbReference type="Proteomes" id="UP001174136">
    <property type="component" value="Unassembled WGS sequence"/>
</dbReference>
<protein>
    <submittedName>
        <fullName evidence="1">Uncharacterized protein</fullName>
    </submittedName>
</protein>